<dbReference type="STRING" id="89784.SAMN04489725_104190"/>
<dbReference type="EMBL" id="FNOJ01000004">
    <property type="protein sequence ID" value="SDW33973.1"/>
    <property type="molecule type" value="Genomic_DNA"/>
</dbReference>
<dbReference type="Proteomes" id="UP001157137">
    <property type="component" value="Unassembled WGS sequence"/>
</dbReference>
<reference evidence="2" key="2">
    <citation type="submission" date="2016-10" db="EMBL/GenBank/DDBJ databases">
        <authorList>
            <person name="de Groot N.N."/>
        </authorList>
    </citation>
    <scope>NUCLEOTIDE SEQUENCE [LARGE SCALE GENOMIC DNA]</scope>
    <source>
        <strain evidence="2">DSM 12489</strain>
    </source>
</reference>
<dbReference type="AlphaFoldDB" id="A0A1H2SQP5"/>
<name>A0A1H2SQP5_9BACL</name>
<keyword evidence="3" id="KW-1185">Reference proteome</keyword>
<accession>A0A1H2SQP5</accession>
<gene>
    <name evidence="1" type="ORF">Heshes_01890</name>
    <name evidence="2" type="ORF">SAMN04489725_104190</name>
</gene>
<evidence type="ECO:0008006" key="4">
    <source>
        <dbReference type="Google" id="ProtNLM"/>
    </source>
</evidence>
<sequence length="169" mass="18270">MMPKGISTWLPLQLQIDSVQSSSAVNIGGQNIVYGLSAHSKSNTGFGDLGSHSVVAYNRTLLHDADAIDTPIDDRDVHVLAEHHAAPVETHVAFQGMNISSMQQNAGVFVGDSRITGWDQHQKTNKATGDVYGDHNEEACNVNINFDTDVIDALIHDDDVKTGLFSRMG</sequence>
<reference evidence="3" key="1">
    <citation type="submission" date="2016-10" db="EMBL/GenBank/DDBJ databases">
        <authorList>
            <person name="Varghese N."/>
        </authorList>
    </citation>
    <scope>NUCLEOTIDE SEQUENCE [LARGE SCALE GENOMIC DNA]</scope>
    <source>
        <strain evidence="3">DSM 12489</strain>
    </source>
</reference>
<evidence type="ECO:0000313" key="2">
    <source>
        <dbReference type="EMBL" id="SDW33973.1"/>
    </source>
</evidence>
<dbReference type="RefSeq" id="WP_074692414.1">
    <property type="nucleotide sequence ID" value="NZ_BSRA01000001.1"/>
</dbReference>
<evidence type="ECO:0000313" key="3">
    <source>
        <dbReference type="Proteomes" id="UP000182589"/>
    </source>
</evidence>
<protein>
    <recommendedName>
        <fullName evidence="4">Spore germination protein gerPA/gerPF</fullName>
    </recommendedName>
</protein>
<organism evidence="2 3">
    <name type="scientific">Alicyclobacillus hesperidum</name>
    <dbReference type="NCBI Taxonomy" id="89784"/>
    <lineage>
        <taxon>Bacteria</taxon>
        <taxon>Bacillati</taxon>
        <taxon>Bacillota</taxon>
        <taxon>Bacilli</taxon>
        <taxon>Bacillales</taxon>
        <taxon>Alicyclobacillaceae</taxon>
        <taxon>Alicyclobacillus</taxon>
    </lineage>
</organism>
<proteinExistence type="predicted"/>
<dbReference type="Proteomes" id="UP000182589">
    <property type="component" value="Unassembled WGS sequence"/>
</dbReference>
<dbReference type="EMBL" id="BSRA01000001">
    <property type="protein sequence ID" value="GLV12505.1"/>
    <property type="molecule type" value="Genomic_DNA"/>
</dbReference>
<reference evidence="1" key="3">
    <citation type="submission" date="2023-02" db="EMBL/GenBank/DDBJ databases">
        <title>Proposal of a novel subspecies: Alicyclobacillus hesperidum subspecies aegle.</title>
        <authorList>
            <person name="Goto K."/>
            <person name="Fujii T."/>
            <person name="Yasui K."/>
            <person name="Mochida K."/>
            <person name="Kato-Tanaka Y."/>
            <person name="Morohoshi S."/>
            <person name="An S.Y."/>
            <person name="Kasai H."/>
            <person name="Yokota A."/>
        </authorList>
    </citation>
    <scope>NUCLEOTIDE SEQUENCE</scope>
    <source>
        <strain evidence="1">DSM 12766</strain>
    </source>
</reference>
<evidence type="ECO:0000313" key="1">
    <source>
        <dbReference type="EMBL" id="GLV12505.1"/>
    </source>
</evidence>